<dbReference type="Pfam" id="PF21072">
    <property type="entry name" value="EFR3"/>
    <property type="match status" value="1"/>
</dbReference>
<name>A0AAW0GRW5_9APHY</name>
<dbReference type="AlphaFoldDB" id="A0AAW0GRW5"/>
<proteinExistence type="inferred from homology"/>
<evidence type="ECO:0000256" key="1">
    <source>
        <dbReference type="ARBA" id="ARBA00010216"/>
    </source>
</evidence>
<evidence type="ECO:0000256" key="2">
    <source>
        <dbReference type="SAM" id="MobiDB-lite"/>
    </source>
</evidence>
<dbReference type="InterPro" id="IPR016024">
    <property type="entry name" value="ARM-type_fold"/>
</dbReference>
<feature type="compositionally biased region" description="Polar residues" evidence="2">
    <location>
        <begin position="611"/>
        <end position="627"/>
    </location>
</feature>
<accession>A0AAW0GRW5</accession>
<reference evidence="3 4" key="1">
    <citation type="submission" date="2022-09" db="EMBL/GenBank/DDBJ databases">
        <authorList>
            <person name="Palmer J.M."/>
        </authorList>
    </citation>
    <scope>NUCLEOTIDE SEQUENCE [LARGE SCALE GENOMIC DNA]</scope>
    <source>
        <strain evidence="3 4">DSM 7382</strain>
    </source>
</reference>
<evidence type="ECO:0000313" key="4">
    <source>
        <dbReference type="Proteomes" id="UP001385951"/>
    </source>
</evidence>
<organism evidence="3 4">
    <name type="scientific">Cerrena zonata</name>
    <dbReference type="NCBI Taxonomy" id="2478898"/>
    <lineage>
        <taxon>Eukaryota</taxon>
        <taxon>Fungi</taxon>
        <taxon>Dikarya</taxon>
        <taxon>Basidiomycota</taxon>
        <taxon>Agaricomycotina</taxon>
        <taxon>Agaricomycetes</taxon>
        <taxon>Polyporales</taxon>
        <taxon>Cerrenaceae</taxon>
        <taxon>Cerrena</taxon>
    </lineage>
</organism>
<dbReference type="PANTHER" id="PTHR47766:SF1">
    <property type="entry name" value="PROTEIN EFR3"/>
    <property type="match status" value="1"/>
</dbReference>
<gene>
    <name evidence="3" type="ORF">QCA50_000609</name>
</gene>
<dbReference type="Proteomes" id="UP001385951">
    <property type="component" value="Unassembled WGS sequence"/>
</dbReference>
<feature type="region of interest" description="Disordered" evidence="2">
    <location>
        <begin position="611"/>
        <end position="645"/>
    </location>
</feature>
<comment type="similarity">
    <text evidence="1">Belongs to the EFR3 family.</text>
</comment>
<feature type="region of interest" description="Disordered" evidence="2">
    <location>
        <begin position="920"/>
        <end position="984"/>
    </location>
</feature>
<dbReference type="InterPro" id="IPR049150">
    <property type="entry name" value="EFR3_HEAT-like_rpt"/>
</dbReference>
<sequence length="984" mass="107905">MHLPFTPNHVQLIAACYPPNAALLTSGPEYRPNSQELSRLTYYASNRPGKINKLAGELEKRVKVDCKKAQAGNIRARASLLISLAIFKALATECRRDISLLSGSLLSSINATLTSLRTDLEVAARVASVFNAWTTYTDGHLIGVDKSVTEEYMSCLQMLAHMGRVDSPSLDHEIKRRTRLLGTMVILGVVTSEALYYSSNQFSSQISTIMPALIIPLLDVDVSTLNHEAARNKDQPLSPHLDNWRDRPTIERRAASIHLHVDGDKGPSSSEIAKTAIHALSILLAHAVAFQASTIVRAIFDCLDDTGGWEKMDHCEWIAIKAAEWTQYQYRYTIPSRLVESLVEGQDAPHSTPRHKALAAMVKTVFTSPTPLINLTLSEIISSLIGVILRRVTVQPDDPLLPLLVECISSLGTHIYYADQIQDLATELISRLALVETNGLGGDKSTSEKCRPQALRCLLASLLGLIQAADRHDSAREDAEELKMRKSISGSVPSSPNPNDVHIKPSRRTKVPPEVWQETMTLLCDADYSVRADYAEALVFYLKHEIPKLGDHTDEDGVRRTHPLVDGPARQASLVNAVMYGDATIRFLNALYAHLHLLATSSVLGMNTRSPFTTPARSVNEDGTTSQDDSRDNSRRNTAIPPRTRKTSVMLRVLQTAPRDVSPATSSKSASLSDYANILTILTTVQECLPVRGLLTAVPMLVAMDKVCVAGKDTDADLSLRLRVIKELVAKAWLSLGKVWNCQDVVNLAQEALESTQSIIEPTVVSEPSTPEIKPPREATSLSTVNWDNTDISLNTEAVLSALASSSTVQEATGLDQQELERRFTSPWTPEVALKELEVQTSYDPLNHDTITSLTRKKGPALMQIENMSLQSLARSHRGGVGVTDLREALEGRSSMSNPNLSNRAPSFSTLEHTSTLAHGDISINKLTPVRSRPQQRSKLSGPSDVRDVLNKLGIGKQNGGIYLKPSFPSQKPDTRPPVPPYKT</sequence>
<dbReference type="SUPFAM" id="SSF48371">
    <property type="entry name" value="ARM repeat"/>
    <property type="match status" value="1"/>
</dbReference>
<feature type="region of interest" description="Disordered" evidence="2">
    <location>
        <begin position="485"/>
        <end position="510"/>
    </location>
</feature>
<feature type="compositionally biased region" description="Polar residues" evidence="2">
    <location>
        <begin position="488"/>
        <end position="498"/>
    </location>
</feature>
<dbReference type="EMBL" id="JASBNA010000001">
    <property type="protein sequence ID" value="KAK7695970.1"/>
    <property type="molecule type" value="Genomic_DNA"/>
</dbReference>
<protein>
    <recommendedName>
        <fullName evidence="5">Protein EFR3</fullName>
    </recommendedName>
</protein>
<dbReference type="InterPro" id="IPR039786">
    <property type="entry name" value="EFR3"/>
</dbReference>
<comment type="caution">
    <text evidence="3">The sequence shown here is derived from an EMBL/GenBank/DDBJ whole genome shotgun (WGS) entry which is preliminary data.</text>
</comment>
<evidence type="ECO:0000313" key="3">
    <source>
        <dbReference type="EMBL" id="KAK7695970.1"/>
    </source>
</evidence>
<dbReference type="GO" id="GO:0072659">
    <property type="term" value="P:protein localization to plasma membrane"/>
    <property type="evidence" value="ECO:0007669"/>
    <property type="project" value="InterPro"/>
</dbReference>
<dbReference type="PANTHER" id="PTHR47766">
    <property type="entry name" value="PROTEIN EFR3"/>
    <property type="match status" value="1"/>
</dbReference>
<evidence type="ECO:0008006" key="5">
    <source>
        <dbReference type="Google" id="ProtNLM"/>
    </source>
</evidence>
<keyword evidence="4" id="KW-1185">Reference proteome</keyword>